<organism evidence="2 3">
    <name type="scientific">Hymenobacter persicinus</name>
    <dbReference type="NCBI Taxonomy" id="2025506"/>
    <lineage>
        <taxon>Bacteria</taxon>
        <taxon>Pseudomonadati</taxon>
        <taxon>Bacteroidota</taxon>
        <taxon>Cytophagia</taxon>
        <taxon>Cytophagales</taxon>
        <taxon>Hymenobacteraceae</taxon>
        <taxon>Hymenobacter</taxon>
    </lineage>
</organism>
<dbReference type="AlphaFoldDB" id="A0A4Q5LC85"/>
<evidence type="ECO:0000313" key="3">
    <source>
        <dbReference type="Proteomes" id="UP000294155"/>
    </source>
</evidence>
<dbReference type="OrthoDB" id="6028159at2"/>
<feature type="transmembrane region" description="Helical" evidence="1">
    <location>
        <begin position="12"/>
        <end position="32"/>
    </location>
</feature>
<evidence type="ECO:0000256" key="1">
    <source>
        <dbReference type="SAM" id="Phobius"/>
    </source>
</evidence>
<gene>
    <name evidence="2" type="ORF">EWM57_16725</name>
</gene>
<reference evidence="2 3" key="1">
    <citation type="submission" date="2019-02" db="EMBL/GenBank/DDBJ databases">
        <title>Bacterial novel species isolated from soil.</title>
        <authorList>
            <person name="Jung H.-Y."/>
        </authorList>
    </citation>
    <scope>NUCLEOTIDE SEQUENCE [LARGE SCALE GENOMIC DNA]</scope>
    <source>
        <strain evidence="2 3">1-3-3-3</strain>
    </source>
</reference>
<dbReference type="RefSeq" id="WP_129922300.1">
    <property type="nucleotide sequence ID" value="NZ_SEWE01000043.1"/>
</dbReference>
<feature type="transmembrane region" description="Helical" evidence="1">
    <location>
        <begin position="38"/>
        <end position="56"/>
    </location>
</feature>
<dbReference type="NCBIfam" id="NF041635">
    <property type="entry name" value="STM3941_fam"/>
    <property type="match status" value="1"/>
</dbReference>
<dbReference type="EMBL" id="SEWE01000043">
    <property type="protein sequence ID" value="RYU77773.1"/>
    <property type="molecule type" value="Genomic_DNA"/>
</dbReference>
<dbReference type="InterPro" id="IPR048136">
    <property type="entry name" value="STM3941-like"/>
</dbReference>
<evidence type="ECO:0008006" key="4">
    <source>
        <dbReference type="Google" id="ProtNLM"/>
    </source>
</evidence>
<accession>A0A4Q5LC85</accession>
<sequence length="172" mass="18834">MTEDLIYHNSRWRYALLTGGSVVFVVMGAWMIVSTGKWPMGLLAIAFFGLGAVVGARQFFDTRPRLQLTDAGILDRTLGVGLIPWADITGAYVRSINHENFICLLLRDEQAYLSRLPVLQRRLAAANAALGFTPVSVNLSGVDLDADQLLEYILKQSAAAQLPDPGFRPSTP</sequence>
<evidence type="ECO:0000313" key="2">
    <source>
        <dbReference type="EMBL" id="RYU77773.1"/>
    </source>
</evidence>
<keyword evidence="3" id="KW-1185">Reference proteome</keyword>
<keyword evidence="1" id="KW-1133">Transmembrane helix</keyword>
<name>A0A4Q5LC85_9BACT</name>
<dbReference type="Proteomes" id="UP000294155">
    <property type="component" value="Unassembled WGS sequence"/>
</dbReference>
<comment type="caution">
    <text evidence="2">The sequence shown here is derived from an EMBL/GenBank/DDBJ whole genome shotgun (WGS) entry which is preliminary data.</text>
</comment>
<proteinExistence type="predicted"/>
<keyword evidence="1" id="KW-0812">Transmembrane</keyword>
<keyword evidence="1" id="KW-0472">Membrane</keyword>
<protein>
    <recommendedName>
        <fullName evidence="4">PH domain-containing protein</fullName>
    </recommendedName>
</protein>